<dbReference type="InterPro" id="IPR006331">
    <property type="entry name" value="ADGF"/>
</dbReference>
<comment type="subcellular location">
    <subcellularLocation>
        <location evidence="2">Secreted</location>
    </subcellularLocation>
</comment>
<dbReference type="SUPFAM" id="SSF51556">
    <property type="entry name" value="Metallo-dependent hydrolases"/>
    <property type="match status" value="1"/>
</dbReference>
<keyword evidence="7" id="KW-0479">Metal-binding</keyword>
<dbReference type="CDD" id="cd01321">
    <property type="entry name" value="ADGF"/>
    <property type="match status" value="1"/>
</dbReference>
<reference evidence="14" key="2">
    <citation type="submission" date="2023-03" db="EMBL/GenBank/DDBJ databases">
        <authorList>
            <person name="Inwood S.N."/>
            <person name="Skelly J.G."/>
            <person name="Guhlin J."/>
            <person name="Harrop T.W.R."/>
            <person name="Goldson S.G."/>
            <person name="Dearden P.K."/>
        </authorList>
    </citation>
    <scope>NUCLEOTIDE SEQUENCE</scope>
    <source>
        <strain evidence="14">Lincoln</strain>
        <tissue evidence="14">Whole body</tissue>
    </source>
</reference>
<dbReference type="GO" id="GO:0006154">
    <property type="term" value="P:adenosine catabolic process"/>
    <property type="evidence" value="ECO:0007669"/>
    <property type="project" value="InterPro"/>
</dbReference>
<evidence type="ECO:0000256" key="6">
    <source>
        <dbReference type="ARBA" id="ARBA00022525"/>
    </source>
</evidence>
<dbReference type="InterPro" id="IPR001365">
    <property type="entry name" value="A_deaminase_dom"/>
</dbReference>
<dbReference type="InterPro" id="IPR032466">
    <property type="entry name" value="Metal_Hydrolase"/>
</dbReference>
<comment type="catalytic activity">
    <reaction evidence="10">
        <text>adenosine + H2O + H(+) = inosine + NH4(+)</text>
        <dbReference type="Rhea" id="RHEA:24408"/>
        <dbReference type="ChEBI" id="CHEBI:15377"/>
        <dbReference type="ChEBI" id="CHEBI:15378"/>
        <dbReference type="ChEBI" id="CHEBI:16335"/>
        <dbReference type="ChEBI" id="CHEBI:17596"/>
        <dbReference type="ChEBI" id="CHEBI:28938"/>
        <dbReference type="EC" id="3.5.4.4"/>
    </reaction>
</comment>
<reference evidence="14" key="1">
    <citation type="journal article" date="2023" name="bioRxiv">
        <title>Scaffold-level genome assemblies of two parasitoid biocontrol wasps reveal the parthenogenesis mechanism and an associated novel virus.</title>
        <authorList>
            <person name="Inwood S."/>
            <person name="Skelly J."/>
            <person name="Guhlin J."/>
            <person name="Harrop T."/>
            <person name="Goldson S."/>
            <person name="Dearden P."/>
        </authorList>
    </citation>
    <scope>NUCLEOTIDE SEQUENCE</scope>
    <source>
        <strain evidence="14">Lincoln</strain>
        <tissue evidence="14">Whole body</tissue>
    </source>
</reference>
<evidence type="ECO:0000256" key="5">
    <source>
        <dbReference type="ARBA" id="ARBA00018099"/>
    </source>
</evidence>
<dbReference type="Proteomes" id="UP001168972">
    <property type="component" value="Unassembled WGS sequence"/>
</dbReference>
<keyword evidence="15" id="KW-1185">Reference proteome</keyword>
<evidence type="ECO:0000259" key="12">
    <source>
        <dbReference type="Pfam" id="PF00962"/>
    </source>
</evidence>
<dbReference type="GO" id="GO:0004000">
    <property type="term" value="F:adenosine deaminase activity"/>
    <property type="evidence" value="ECO:0007669"/>
    <property type="project" value="InterPro"/>
</dbReference>
<dbReference type="AlphaFoldDB" id="A0AA39KJ97"/>
<dbReference type="GO" id="GO:0046103">
    <property type="term" value="P:inosine biosynthetic process"/>
    <property type="evidence" value="ECO:0007669"/>
    <property type="project" value="TreeGrafter"/>
</dbReference>
<dbReference type="GO" id="GO:0005615">
    <property type="term" value="C:extracellular space"/>
    <property type="evidence" value="ECO:0007669"/>
    <property type="project" value="InterPro"/>
</dbReference>
<evidence type="ECO:0000256" key="3">
    <source>
        <dbReference type="ARBA" id="ARBA00006083"/>
    </source>
</evidence>
<organism evidence="14 15">
    <name type="scientific">Microctonus hyperodae</name>
    <name type="common">Parasitoid wasp</name>
    <dbReference type="NCBI Taxonomy" id="165561"/>
    <lineage>
        <taxon>Eukaryota</taxon>
        <taxon>Metazoa</taxon>
        <taxon>Ecdysozoa</taxon>
        <taxon>Arthropoda</taxon>
        <taxon>Hexapoda</taxon>
        <taxon>Insecta</taxon>
        <taxon>Pterygota</taxon>
        <taxon>Neoptera</taxon>
        <taxon>Endopterygota</taxon>
        <taxon>Hymenoptera</taxon>
        <taxon>Apocrita</taxon>
        <taxon>Ichneumonoidea</taxon>
        <taxon>Braconidae</taxon>
        <taxon>Euphorinae</taxon>
        <taxon>Microctonus</taxon>
    </lineage>
</organism>
<feature type="domain" description="Adenosine/AMP deaminase N-terminal" evidence="13">
    <location>
        <begin position="21"/>
        <end position="100"/>
    </location>
</feature>
<evidence type="ECO:0000256" key="7">
    <source>
        <dbReference type="ARBA" id="ARBA00022723"/>
    </source>
</evidence>
<evidence type="ECO:0000256" key="8">
    <source>
        <dbReference type="ARBA" id="ARBA00022729"/>
    </source>
</evidence>
<dbReference type="NCBIfam" id="TIGR01431">
    <property type="entry name" value="adm_rel"/>
    <property type="match status" value="1"/>
</dbReference>
<evidence type="ECO:0000256" key="4">
    <source>
        <dbReference type="ARBA" id="ARBA00012784"/>
    </source>
</evidence>
<dbReference type="InterPro" id="IPR006330">
    <property type="entry name" value="Ado/ade_deaminase"/>
</dbReference>
<dbReference type="FunFam" id="3.20.20.140:FF:000017">
    <property type="entry name" value="Adenosine deaminase 2"/>
    <property type="match status" value="1"/>
</dbReference>
<dbReference type="PANTHER" id="PTHR11409">
    <property type="entry name" value="ADENOSINE DEAMINASE"/>
    <property type="match status" value="1"/>
</dbReference>
<keyword evidence="9" id="KW-0378">Hydrolase</keyword>
<feature type="signal peptide" evidence="11">
    <location>
        <begin position="1"/>
        <end position="19"/>
    </location>
</feature>
<dbReference type="Gene3D" id="3.20.20.140">
    <property type="entry name" value="Metal-dependent hydrolases"/>
    <property type="match status" value="1"/>
</dbReference>
<keyword evidence="8 11" id="KW-0732">Signal</keyword>
<evidence type="ECO:0000313" key="14">
    <source>
        <dbReference type="EMBL" id="KAK0163509.1"/>
    </source>
</evidence>
<comment type="cofactor">
    <cofactor evidence="1">
        <name>Zn(2+)</name>
        <dbReference type="ChEBI" id="CHEBI:29105"/>
    </cofactor>
</comment>
<comment type="caution">
    <text evidence="14">The sequence shown here is derived from an EMBL/GenBank/DDBJ whole genome shotgun (WGS) entry which is preliminary data.</text>
</comment>
<gene>
    <name evidence="14" type="ORF">PV327_007184</name>
</gene>
<comment type="similarity">
    <text evidence="3">Belongs to the metallo-dependent hydrolases superfamily. Adenosine and AMP deaminases family. ADGF subfamily.</text>
</comment>
<name>A0AA39KJ97_MICHY</name>
<evidence type="ECO:0000256" key="1">
    <source>
        <dbReference type="ARBA" id="ARBA00001947"/>
    </source>
</evidence>
<dbReference type="Pfam" id="PF00962">
    <property type="entry name" value="A_deaminase"/>
    <property type="match status" value="1"/>
</dbReference>
<evidence type="ECO:0000313" key="15">
    <source>
        <dbReference type="Proteomes" id="UP001168972"/>
    </source>
</evidence>
<accession>A0AA39KJ97</accession>
<dbReference type="PANTHER" id="PTHR11409:SF39">
    <property type="entry name" value="ADENOSINE DEAMINASE 2"/>
    <property type="match status" value="1"/>
</dbReference>
<dbReference type="InterPro" id="IPR013659">
    <property type="entry name" value="A_deaminase_N"/>
</dbReference>
<dbReference type="GO" id="GO:0046872">
    <property type="term" value="F:metal ion binding"/>
    <property type="evidence" value="ECO:0007669"/>
    <property type="project" value="UniProtKB-KW"/>
</dbReference>
<proteinExistence type="inferred from homology"/>
<dbReference type="EC" id="3.5.4.4" evidence="4"/>
<evidence type="ECO:0000256" key="10">
    <source>
        <dbReference type="ARBA" id="ARBA00047764"/>
    </source>
</evidence>
<evidence type="ECO:0000259" key="13">
    <source>
        <dbReference type="Pfam" id="PF08451"/>
    </source>
</evidence>
<evidence type="ECO:0000256" key="9">
    <source>
        <dbReference type="ARBA" id="ARBA00022801"/>
    </source>
</evidence>
<evidence type="ECO:0000256" key="2">
    <source>
        <dbReference type="ARBA" id="ARBA00004613"/>
    </source>
</evidence>
<dbReference type="EMBL" id="JAQQBR010001833">
    <property type="protein sequence ID" value="KAK0163509.1"/>
    <property type="molecule type" value="Genomic_DNA"/>
</dbReference>
<feature type="chain" id="PRO_5041271015" description="Adenosine deaminase" evidence="11">
    <location>
        <begin position="20"/>
        <end position="514"/>
    </location>
</feature>
<sequence length="514" mass="59024">MKGIIIAVNILHFIITVKSSAIFNTDYWSARASILRFEEKIALGGNLIFENDERIANDFLMDLKEKELAEAFSDPTKFSPAKNFIEAYGNIEQSKVFKIIKQMPKGAVLHSHDTSIVSEDFVFNNITYRDNLFVCDVNGTLSLRFFDVPSNDCNWQLLQRIRSNKTMADEINSRIRNQLSMITADPDSVYFNVNIAWKKFMDIFAFITPMLTYKPIYEDHFYQGLKELYEDNVLYLELRSTLPTLYELNGTEYSPIEVLKIYKEVTTRFINDYPDFVGVKIIYAPIRVMTPEEMDAFVKSAVEMKATFPNFFAGIDLVGQEDKGQPLTKYVDKLYPIINNIQTFFHAGETNWYGMKTDENLIDALLLNTKRIGHGYALTKHPFLLDIIKRQDIAIEVCPISNQVLGLVKDLRNHPASLLFADGFPVVVSNDDPGLWGAKALSYDFYEAFMGLMSRNADIRALKQLAINSIKYSSMSNDQKLKANVIWTRKWFSFINQFICDSTRDLVNVSEIVQ</sequence>
<evidence type="ECO:0000256" key="11">
    <source>
        <dbReference type="SAM" id="SignalP"/>
    </source>
</evidence>
<dbReference type="Pfam" id="PF08451">
    <property type="entry name" value="A_deaminase_N"/>
    <property type="match status" value="1"/>
</dbReference>
<keyword evidence="6" id="KW-0964">Secreted</keyword>
<protein>
    <recommendedName>
        <fullName evidence="5">Adenosine deaminase</fullName>
        <ecNumber evidence="4">3.5.4.4</ecNumber>
    </recommendedName>
</protein>
<feature type="domain" description="Adenosine deaminase" evidence="12">
    <location>
        <begin position="194"/>
        <end position="482"/>
    </location>
</feature>